<evidence type="ECO:0000256" key="9">
    <source>
        <dbReference type="HAMAP-Rule" id="MF_00161"/>
    </source>
</evidence>
<comment type="similarity">
    <text evidence="1 9 11">Belongs to the peptidase A8 family.</text>
</comment>
<comment type="pathway">
    <text evidence="9">Protein modification; lipoprotein biosynthesis (signal peptide cleavage).</text>
</comment>
<evidence type="ECO:0000313" key="13">
    <source>
        <dbReference type="Proteomes" id="UP001060414"/>
    </source>
</evidence>
<name>A0ABY5ZIV2_9BACT</name>
<dbReference type="NCBIfam" id="TIGR00077">
    <property type="entry name" value="lspA"/>
    <property type="match status" value="1"/>
</dbReference>
<keyword evidence="5 9" id="KW-0064">Aspartyl protease</keyword>
<evidence type="ECO:0000256" key="5">
    <source>
        <dbReference type="ARBA" id="ARBA00022750"/>
    </source>
</evidence>
<feature type="transmembrane region" description="Helical" evidence="9">
    <location>
        <begin position="90"/>
        <end position="109"/>
    </location>
</feature>
<comment type="caution">
    <text evidence="9">Lacks conserved residue(s) required for the propagation of feature annotation.</text>
</comment>
<dbReference type="EMBL" id="CP092109">
    <property type="protein sequence ID" value="UWZ77870.1"/>
    <property type="molecule type" value="Genomic_DNA"/>
</dbReference>
<keyword evidence="4 9" id="KW-0812">Transmembrane</keyword>
<proteinExistence type="inferred from homology"/>
<evidence type="ECO:0000256" key="4">
    <source>
        <dbReference type="ARBA" id="ARBA00022692"/>
    </source>
</evidence>
<organism evidence="12 13">
    <name type="scientific">Geoalkalibacter halelectricus</name>
    <dbReference type="NCBI Taxonomy" id="2847045"/>
    <lineage>
        <taxon>Bacteria</taxon>
        <taxon>Pseudomonadati</taxon>
        <taxon>Thermodesulfobacteriota</taxon>
        <taxon>Desulfuromonadia</taxon>
        <taxon>Desulfuromonadales</taxon>
        <taxon>Geoalkalibacteraceae</taxon>
        <taxon>Geoalkalibacter</taxon>
    </lineage>
</organism>
<evidence type="ECO:0000256" key="2">
    <source>
        <dbReference type="ARBA" id="ARBA00022475"/>
    </source>
</evidence>
<comment type="function">
    <text evidence="9 10">This protein specifically catalyzes the removal of signal peptides from prolipoproteins.</text>
</comment>
<keyword evidence="13" id="KW-1185">Reference proteome</keyword>
<feature type="transmembrane region" description="Helical" evidence="9">
    <location>
        <begin position="65"/>
        <end position="83"/>
    </location>
</feature>
<dbReference type="InterPro" id="IPR001872">
    <property type="entry name" value="Peptidase_A8"/>
</dbReference>
<dbReference type="GO" id="GO:0004190">
    <property type="term" value="F:aspartic-type endopeptidase activity"/>
    <property type="evidence" value="ECO:0007669"/>
    <property type="project" value="UniProtKB-EC"/>
</dbReference>
<dbReference type="PRINTS" id="PR00781">
    <property type="entry name" value="LIPOSIGPTASE"/>
</dbReference>
<dbReference type="PROSITE" id="PS00855">
    <property type="entry name" value="SPASE_II"/>
    <property type="match status" value="1"/>
</dbReference>
<dbReference type="PANTHER" id="PTHR33695">
    <property type="entry name" value="LIPOPROTEIN SIGNAL PEPTIDASE"/>
    <property type="match status" value="1"/>
</dbReference>
<keyword evidence="2 9" id="KW-1003">Cell membrane</keyword>
<dbReference type="Proteomes" id="UP001060414">
    <property type="component" value="Chromosome"/>
</dbReference>
<evidence type="ECO:0000256" key="6">
    <source>
        <dbReference type="ARBA" id="ARBA00022801"/>
    </source>
</evidence>
<evidence type="ECO:0000256" key="3">
    <source>
        <dbReference type="ARBA" id="ARBA00022670"/>
    </source>
</evidence>
<keyword evidence="3 9" id="KW-0645">Protease</keyword>
<dbReference type="EC" id="3.4.23.36" evidence="9"/>
<dbReference type="PANTHER" id="PTHR33695:SF1">
    <property type="entry name" value="LIPOPROTEIN SIGNAL PEPTIDASE"/>
    <property type="match status" value="1"/>
</dbReference>
<feature type="active site" evidence="9">
    <location>
        <position position="137"/>
    </location>
</feature>
<evidence type="ECO:0000256" key="11">
    <source>
        <dbReference type="RuleBase" id="RU004181"/>
    </source>
</evidence>
<dbReference type="Pfam" id="PF01252">
    <property type="entry name" value="Peptidase_A8"/>
    <property type="match status" value="1"/>
</dbReference>
<comment type="subcellular location">
    <subcellularLocation>
        <location evidence="9">Cell membrane</location>
        <topology evidence="9">Multi-pass membrane protein</topology>
    </subcellularLocation>
</comment>
<gene>
    <name evidence="9 12" type="primary">lspA</name>
    <name evidence="12" type="ORF">L9S41_09155</name>
</gene>
<comment type="catalytic activity">
    <reaction evidence="9 10">
        <text>Release of signal peptides from bacterial membrane prolipoproteins. Hydrolyzes -Xaa-Yaa-Zaa-|-(S,diacylglyceryl)Cys-, in which Xaa is hydrophobic (preferably Leu), and Yaa (Ala or Ser) and Zaa (Gly or Ala) have small, neutral side chains.</text>
        <dbReference type="EC" id="3.4.23.36"/>
    </reaction>
</comment>
<protein>
    <recommendedName>
        <fullName evidence="9">Lipoprotein signal peptidase</fullName>
        <ecNumber evidence="9">3.4.23.36</ecNumber>
    </recommendedName>
    <alternativeName>
        <fullName evidence="9">Prolipoprotein signal peptidase</fullName>
    </alternativeName>
    <alternativeName>
        <fullName evidence="9">Signal peptidase II</fullName>
        <shortName evidence="9">SPase II</shortName>
    </alternativeName>
</protein>
<dbReference type="HAMAP" id="MF_00161">
    <property type="entry name" value="LspA"/>
    <property type="match status" value="1"/>
</dbReference>
<evidence type="ECO:0000256" key="7">
    <source>
        <dbReference type="ARBA" id="ARBA00022989"/>
    </source>
</evidence>
<feature type="transmembrane region" description="Helical" evidence="9">
    <location>
        <begin position="129"/>
        <end position="149"/>
    </location>
</feature>
<reference evidence="12" key="1">
    <citation type="journal article" date="2022" name="Environ. Microbiol.">
        <title>Geoalkalibacter halelectricus SAP #1 sp. nov. possessing extracellular electron transfer and mineral#reducing capabilities from a haloalkaline environment.</title>
        <authorList>
            <person name="Yadav S."/>
            <person name="Singh R."/>
            <person name="Sundharam S.S."/>
            <person name="Chaudhary S."/>
            <person name="Krishnamurthi S."/>
            <person name="Patil S.A."/>
        </authorList>
    </citation>
    <scope>NUCLEOTIDE SEQUENCE</scope>
    <source>
        <strain evidence="12">SAP-1</strain>
    </source>
</reference>
<keyword evidence="8 9" id="KW-0472">Membrane</keyword>
<accession>A0ABY5ZIV2</accession>
<keyword evidence="6 9" id="KW-0378">Hydrolase</keyword>
<sequence length="165" mass="18885">MAIKYRILLATLALVVPLDQLTKIYIDRNFALYESVVVIENFFRITYVRNPGAAFGILADSAMRIPFFITVATLATIGILWYISRLEPQLKWLPLALALVLAGAVGNLIDRVRLGEVIDFIDVHWYQYHWPAFNVADSAITVGVVMLLIDMWREEKRKKAHQPRN</sequence>
<evidence type="ECO:0000256" key="10">
    <source>
        <dbReference type="RuleBase" id="RU000594"/>
    </source>
</evidence>
<keyword evidence="7 9" id="KW-1133">Transmembrane helix</keyword>
<evidence type="ECO:0000256" key="8">
    <source>
        <dbReference type="ARBA" id="ARBA00023136"/>
    </source>
</evidence>
<evidence type="ECO:0000313" key="12">
    <source>
        <dbReference type="EMBL" id="UWZ77870.1"/>
    </source>
</evidence>
<dbReference type="RefSeq" id="WP_260746218.1">
    <property type="nucleotide sequence ID" value="NZ_CP092109.1"/>
</dbReference>
<evidence type="ECO:0000256" key="1">
    <source>
        <dbReference type="ARBA" id="ARBA00006139"/>
    </source>
</evidence>
<feature type="active site" evidence="9">
    <location>
        <position position="119"/>
    </location>
</feature>